<dbReference type="RefSeq" id="WP_134046086.1">
    <property type="nucleotide sequence ID" value="NZ_FOWW01000003.1"/>
</dbReference>
<keyword evidence="3" id="KW-1185">Reference proteome</keyword>
<keyword evidence="1" id="KW-0472">Membrane</keyword>
<organism evidence="2 3">
    <name type="scientific">Amycolatopsis arida</name>
    <dbReference type="NCBI Taxonomy" id="587909"/>
    <lineage>
        <taxon>Bacteria</taxon>
        <taxon>Bacillati</taxon>
        <taxon>Actinomycetota</taxon>
        <taxon>Actinomycetes</taxon>
        <taxon>Pseudonocardiales</taxon>
        <taxon>Pseudonocardiaceae</taxon>
        <taxon>Amycolatopsis</taxon>
    </lineage>
</organism>
<reference evidence="3" key="1">
    <citation type="submission" date="2016-10" db="EMBL/GenBank/DDBJ databases">
        <authorList>
            <person name="Varghese N."/>
            <person name="Submissions S."/>
        </authorList>
    </citation>
    <scope>NUCLEOTIDE SEQUENCE [LARGE SCALE GENOMIC DNA]</scope>
    <source>
        <strain evidence="3">CGMCC 4.5579</strain>
    </source>
</reference>
<feature type="transmembrane region" description="Helical" evidence="1">
    <location>
        <begin position="274"/>
        <end position="292"/>
    </location>
</feature>
<feature type="transmembrane region" description="Helical" evidence="1">
    <location>
        <begin position="243"/>
        <end position="262"/>
    </location>
</feature>
<proteinExistence type="predicted"/>
<gene>
    <name evidence="2" type="ORF">SAMN05421810_103362</name>
</gene>
<evidence type="ECO:0000256" key="1">
    <source>
        <dbReference type="SAM" id="Phobius"/>
    </source>
</evidence>
<dbReference type="Proteomes" id="UP000198727">
    <property type="component" value="Unassembled WGS sequence"/>
</dbReference>
<dbReference type="OrthoDB" id="3692183at2"/>
<name>A0A1I5T252_9PSEU</name>
<evidence type="ECO:0000313" key="3">
    <source>
        <dbReference type="Proteomes" id="UP000198727"/>
    </source>
</evidence>
<protein>
    <submittedName>
        <fullName evidence="2">Uncharacterized protein</fullName>
    </submittedName>
</protein>
<dbReference type="EMBL" id="FOWW01000003">
    <property type="protein sequence ID" value="SFP77109.1"/>
    <property type="molecule type" value="Genomic_DNA"/>
</dbReference>
<dbReference type="AlphaFoldDB" id="A0A1I5T252"/>
<feature type="transmembrane region" description="Helical" evidence="1">
    <location>
        <begin position="12"/>
        <end position="39"/>
    </location>
</feature>
<dbReference type="STRING" id="587909.SAMN05421810_103362"/>
<keyword evidence="1" id="KW-1133">Transmembrane helix</keyword>
<evidence type="ECO:0000313" key="2">
    <source>
        <dbReference type="EMBL" id="SFP77109.1"/>
    </source>
</evidence>
<accession>A0A1I5T252</accession>
<keyword evidence="1" id="KW-0812">Transmembrane</keyword>
<sequence>MSEELAREIALWFIIPATLGIAVLLVAPFVKLFGTLLGVPQRRRRKQLAGLERVRVAARGRDLEIDWMRFKELSDGELRAALGKHGWRYVGEELGRKQWLLRFTYAPADAVGSDAHLRLREELAGATLGVDGTYLLDTERYADLELPEIKQAVNSAGWLVAGLEDGGSRPRLRLTRQGTTVLRGPGISFVQGDSPARLRKVPAVVARAAEIQRERGFDPLSSAEWNRVRERHRFWEKRFNRQVLLATFYTIVGGVLLAAFFATRKAEWDEGSTYVILGIPVVLLLLAGLASYKATRIRRRRQADIGDFLAAYQELDQLARRG</sequence>